<accession>A0A1E7FFR9</accession>
<dbReference type="Pfam" id="PF05742">
    <property type="entry name" value="TANGO2"/>
    <property type="match status" value="1"/>
</dbReference>
<dbReference type="Proteomes" id="UP000095751">
    <property type="component" value="Unassembled WGS sequence"/>
</dbReference>
<keyword evidence="2" id="KW-1185">Reference proteome</keyword>
<organism evidence="1 2">
    <name type="scientific">Fragilariopsis cylindrus CCMP1102</name>
    <dbReference type="NCBI Taxonomy" id="635003"/>
    <lineage>
        <taxon>Eukaryota</taxon>
        <taxon>Sar</taxon>
        <taxon>Stramenopiles</taxon>
        <taxon>Ochrophyta</taxon>
        <taxon>Bacillariophyta</taxon>
        <taxon>Bacillariophyceae</taxon>
        <taxon>Bacillariophycidae</taxon>
        <taxon>Bacillariales</taxon>
        <taxon>Bacillariaceae</taxon>
        <taxon>Fragilariopsis</taxon>
    </lineage>
</organism>
<name>A0A1E7FFR9_9STRA</name>
<evidence type="ECO:0000313" key="1">
    <source>
        <dbReference type="EMBL" id="OEU16986.1"/>
    </source>
</evidence>
<proteinExistence type="predicted"/>
<reference evidence="1 2" key="1">
    <citation type="submission" date="2016-09" db="EMBL/GenBank/DDBJ databases">
        <title>Extensive genetic diversity and differential bi-allelic expression allows diatom success in the polar Southern Ocean.</title>
        <authorList>
            <consortium name="DOE Joint Genome Institute"/>
            <person name="Mock T."/>
            <person name="Otillar R.P."/>
            <person name="Strauss J."/>
            <person name="Dupont C."/>
            <person name="Frickenhaus S."/>
            <person name="Maumus F."/>
            <person name="Mcmullan M."/>
            <person name="Sanges R."/>
            <person name="Schmutz J."/>
            <person name="Toseland A."/>
            <person name="Valas R."/>
            <person name="Veluchamy A."/>
            <person name="Ward B.J."/>
            <person name="Allen A."/>
            <person name="Barry K."/>
            <person name="Falciatore A."/>
            <person name="Ferrante M."/>
            <person name="Fortunato A.E."/>
            <person name="Gloeckner G."/>
            <person name="Gruber A."/>
            <person name="Hipkin R."/>
            <person name="Janech M."/>
            <person name="Kroth P."/>
            <person name="Leese F."/>
            <person name="Lindquist E."/>
            <person name="Lyon B.R."/>
            <person name="Martin J."/>
            <person name="Mayer C."/>
            <person name="Parker M."/>
            <person name="Quesneville H."/>
            <person name="Raymond J."/>
            <person name="Uhlig C."/>
            <person name="Valentin K.U."/>
            <person name="Worden A.Z."/>
            <person name="Armbrust E.V."/>
            <person name="Bowler C."/>
            <person name="Green B."/>
            <person name="Moulton V."/>
            <person name="Van Oosterhout C."/>
            <person name="Grigoriev I."/>
        </authorList>
    </citation>
    <scope>NUCLEOTIDE SEQUENCE [LARGE SCALE GENOMIC DNA]</scope>
    <source>
        <strain evidence="1 2">CCMP1102</strain>
    </source>
</reference>
<dbReference type="InParanoid" id="A0A1E7FFR9"/>
<evidence type="ECO:0000313" key="2">
    <source>
        <dbReference type="Proteomes" id="UP000095751"/>
    </source>
</evidence>
<sequence>MNTIYIPFTYDSLGSLKTPCDLISGGTWFGFEETTGRCAFLTNIREKDDLDIDNSTAVQKVTSRGELVINYLKSDPTISAIDYLKNEFCSLSSTSSDHNNNSNNKLYAGFNLVLFSGQDLAYYSNRLPNQQHHDNNNPISLSMGISYGLSNSVLNRPFVKVSKGLMTFQLFCREKKDHNDKYNNNNNNNNNNNQHDEEELQQLIMLEGFKCLMQRKQQYYEKDEDLPITGYPIEFERNCSSICVPVVNDYGTRTMIRFILEPPQELDDDNKQGRRRQKIQLIETDLNPTTLQWNETHHICHRKD</sequence>
<dbReference type="PANTHER" id="PTHR17985">
    <property type="entry name" value="SER/THR-RICH PROTEIN T10 IN DGCR REGION"/>
    <property type="match status" value="1"/>
</dbReference>
<protein>
    <submittedName>
        <fullName evidence="1">Uncharacterized protein</fullName>
    </submittedName>
</protein>
<gene>
    <name evidence="1" type="ORF">FRACYDRAFT_261451</name>
</gene>
<dbReference type="AlphaFoldDB" id="A0A1E7FFR9"/>
<dbReference type="InterPro" id="IPR008551">
    <property type="entry name" value="TANGO2"/>
</dbReference>
<dbReference type="PANTHER" id="PTHR17985:SF8">
    <property type="entry name" value="TRANSPORT AND GOLGI ORGANIZATION PROTEIN 2 HOMOLOG"/>
    <property type="match status" value="1"/>
</dbReference>
<dbReference type="EMBL" id="KV784358">
    <property type="protein sequence ID" value="OEU16986.1"/>
    <property type="molecule type" value="Genomic_DNA"/>
</dbReference>
<dbReference type="OrthoDB" id="57786at2759"/>
<dbReference type="KEGG" id="fcy:FRACYDRAFT_261451"/>